<feature type="compositionally biased region" description="Basic and acidic residues" evidence="1">
    <location>
        <begin position="11"/>
        <end position="28"/>
    </location>
</feature>
<evidence type="ECO:0000313" key="2">
    <source>
        <dbReference type="EMBL" id="KAF7272519.1"/>
    </source>
</evidence>
<evidence type="ECO:0000256" key="1">
    <source>
        <dbReference type="SAM" id="MobiDB-lite"/>
    </source>
</evidence>
<organism evidence="2 3">
    <name type="scientific">Rhynchophorus ferrugineus</name>
    <name type="common">Red palm weevil</name>
    <name type="synonym">Curculio ferrugineus</name>
    <dbReference type="NCBI Taxonomy" id="354439"/>
    <lineage>
        <taxon>Eukaryota</taxon>
        <taxon>Metazoa</taxon>
        <taxon>Ecdysozoa</taxon>
        <taxon>Arthropoda</taxon>
        <taxon>Hexapoda</taxon>
        <taxon>Insecta</taxon>
        <taxon>Pterygota</taxon>
        <taxon>Neoptera</taxon>
        <taxon>Endopterygota</taxon>
        <taxon>Coleoptera</taxon>
        <taxon>Polyphaga</taxon>
        <taxon>Cucujiformia</taxon>
        <taxon>Curculionidae</taxon>
        <taxon>Dryophthorinae</taxon>
        <taxon>Rhynchophorus</taxon>
    </lineage>
</organism>
<proteinExistence type="predicted"/>
<feature type="compositionally biased region" description="Acidic residues" evidence="1">
    <location>
        <begin position="1"/>
        <end position="10"/>
    </location>
</feature>
<name>A0A834MC37_RHYFE</name>
<protein>
    <recommendedName>
        <fullName evidence="4">TIL domain-containing protein</fullName>
    </recommendedName>
</protein>
<sequence>MYAVCGEDDDIGTKEAYDEMTQEKDRTTPGDISDMDDITTNSLTEEIETSATDFATTTDMTVSCPDNQILCIPIPLRFGKWCKKECHCERGYFRDKTNGKCVEDCPPRYKSPTVGVEVDI</sequence>
<evidence type="ECO:0000313" key="3">
    <source>
        <dbReference type="Proteomes" id="UP000625711"/>
    </source>
</evidence>
<comment type="caution">
    <text evidence="2">The sequence shown here is derived from an EMBL/GenBank/DDBJ whole genome shotgun (WGS) entry which is preliminary data.</text>
</comment>
<accession>A0A834MC37</accession>
<keyword evidence="3" id="KW-1185">Reference proteome</keyword>
<gene>
    <name evidence="2" type="ORF">GWI33_014681</name>
</gene>
<dbReference type="OrthoDB" id="6805611at2759"/>
<dbReference type="EMBL" id="JAACXV010013748">
    <property type="protein sequence ID" value="KAF7272519.1"/>
    <property type="molecule type" value="Genomic_DNA"/>
</dbReference>
<evidence type="ECO:0008006" key="4">
    <source>
        <dbReference type="Google" id="ProtNLM"/>
    </source>
</evidence>
<dbReference type="Proteomes" id="UP000625711">
    <property type="component" value="Unassembled WGS sequence"/>
</dbReference>
<dbReference type="AlphaFoldDB" id="A0A834MC37"/>
<reference evidence="2" key="1">
    <citation type="submission" date="2020-08" db="EMBL/GenBank/DDBJ databases">
        <title>Genome sequencing and assembly of the red palm weevil Rhynchophorus ferrugineus.</title>
        <authorList>
            <person name="Dias G.B."/>
            <person name="Bergman C.M."/>
            <person name="Manee M."/>
        </authorList>
    </citation>
    <scope>NUCLEOTIDE SEQUENCE</scope>
    <source>
        <strain evidence="2">AA-2017</strain>
        <tissue evidence="2">Whole larva</tissue>
    </source>
</reference>
<feature type="region of interest" description="Disordered" evidence="1">
    <location>
        <begin position="1"/>
        <end position="37"/>
    </location>
</feature>